<name>A0A212S9L9_RHOAC</name>
<dbReference type="OrthoDB" id="7366417at2"/>
<dbReference type="Proteomes" id="UP000198418">
    <property type="component" value="Unassembled WGS sequence"/>
</dbReference>
<organism evidence="1 2">
    <name type="scientific">Rhodoblastus acidophilus</name>
    <name type="common">Rhodopseudomonas acidophila</name>
    <dbReference type="NCBI Taxonomy" id="1074"/>
    <lineage>
        <taxon>Bacteria</taxon>
        <taxon>Pseudomonadati</taxon>
        <taxon>Pseudomonadota</taxon>
        <taxon>Alphaproteobacteria</taxon>
        <taxon>Hyphomicrobiales</taxon>
        <taxon>Rhodoblastaceae</taxon>
        <taxon>Rhodoblastus</taxon>
    </lineage>
</organism>
<dbReference type="EMBL" id="FYDG01000018">
    <property type="protein sequence ID" value="SNB82098.1"/>
    <property type="molecule type" value="Genomic_DNA"/>
</dbReference>
<gene>
    <name evidence="1" type="ORF">SAMN06265338_1185</name>
</gene>
<dbReference type="AlphaFoldDB" id="A0A212S9L9"/>
<keyword evidence="2" id="KW-1185">Reference proteome</keyword>
<proteinExistence type="predicted"/>
<evidence type="ECO:0000313" key="1">
    <source>
        <dbReference type="EMBL" id="SNB82098.1"/>
    </source>
</evidence>
<evidence type="ECO:0000313" key="2">
    <source>
        <dbReference type="Proteomes" id="UP000198418"/>
    </source>
</evidence>
<dbReference type="RefSeq" id="WP_088522324.1">
    <property type="nucleotide sequence ID" value="NZ_FYDG01000018.1"/>
</dbReference>
<accession>A0A212S9L9</accession>
<sequence>MPHQSVKSELSGVEMTKRRNQLVLDQAKSVGLIGAAKDARVSGRVSGHLLAAAKARAQVSSDTDLIELALSRLALEDDFGVKLLRREGSVPKGLDLEF</sequence>
<reference evidence="2" key="1">
    <citation type="submission" date="2017-06" db="EMBL/GenBank/DDBJ databases">
        <authorList>
            <person name="Varghese N."/>
            <person name="Submissions S."/>
        </authorList>
    </citation>
    <scope>NUCLEOTIDE SEQUENCE [LARGE SCALE GENOMIC DNA]</scope>
    <source>
        <strain evidence="2">DSM 137</strain>
    </source>
</reference>
<protein>
    <submittedName>
        <fullName evidence="1">Uncharacterized protein</fullName>
    </submittedName>
</protein>